<dbReference type="RefSeq" id="WP_229334630.1">
    <property type="nucleotide sequence ID" value="NZ_JAINUL010000001.1"/>
</dbReference>
<dbReference type="Proteomes" id="UP001520654">
    <property type="component" value="Unassembled WGS sequence"/>
</dbReference>
<organism evidence="2 3">
    <name type="scientific">Streptomyces flavotricini</name>
    <dbReference type="NCBI Taxonomy" id="66888"/>
    <lineage>
        <taxon>Bacteria</taxon>
        <taxon>Bacillati</taxon>
        <taxon>Actinomycetota</taxon>
        <taxon>Actinomycetes</taxon>
        <taxon>Kitasatosporales</taxon>
        <taxon>Streptomycetaceae</taxon>
        <taxon>Streptomyces</taxon>
    </lineage>
</organism>
<name>A0ABS8DYV4_9ACTN</name>
<keyword evidence="3" id="KW-1185">Reference proteome</keyword>
<evidence type="ECO:0000256" key="1">
    <source>
        <dbReference type="SAM" id="MobiDB-lite"/>
    </source>
</evidence>
<sequence>MVAEATRPRPLDIGCRHCPAEVARHAADTLTHRTRELAGMLAAALDRGVPAEAAPAGRHPDPMPRCDTAGLDGRPGRRRRRAR</sequence>
<reference evidence="2 3" key="1">
    <citation type="submission" date="2021-08" db="EMBL/GenBank/DDBJ databases">
        <title>Genomic Architecture of Streptomyces flavotricini NGL1 and Streptomyces erythrochromogenes HMS4 With Differential Plant Beneficial attributes and laccase production capabilities.</title>
        <authorList>
            <person name="Salwan R."/>
            <person name="Kaur R."/>
            <person name="Sharma V."/>
        </authorList>
    </citation>
    <scope>NUCLEOTIDE SEQUENCE [LARGE SCALE GENOMIC DNA]</scope>
    <source>
        <strain evidence="2 3">NGL1</strain>
    </source>
</reference>
<feature type="non-terminal residue" evidence="2">
    <location>
        <position position="83"/>
    </location>
</feature>
<proteinExistence type="predicted"/>
<dbReference type="EMBL" id="JAINUL010000001">
    <property type="protein sequence ID" value="MCC0094036.1"/>
    <property type="molecule type" value="Genomic_DNA"/>
</dbReference>
<evidence type="ECO:0000313" key="2">
    <source>
        <dbReference type="EMBL" id="MCC0094036.1"/>
    </source>
</evidence>
<evidence type="ECO:0000313" key="3">
    <source>
        <dbReference type="Proteomes" id="UP001520654"/>
    </source>
</evidence>
<protein>
    <submittedName>
        <fullName evidence="2">Uncharacterized protein</fullName>
    </submittedName>
</protein>
<feature type="region of interest" description="Disordered" evidence="1">
    <location>
        <begin position="50"/>
        <end position="83"/>
    </location>
</feature>
<gene>
    <name evidence="2" type="ORF">K7B10_04375</name>
</gene>
<comment type="caution">
    <text evidence="2">The sequence shown here is derived from an EMBL/GenBank/DDBJ whole genome shotgun (WGS) entry which is preliminary data.</text>
</comment>
<accession>A0ABS8DYV4</accession>